<dbReference type="Proteomes" id="UP000007306">
    <property type="component" value="Chromosome 9"/>
</dbReference>
<evidence type="ECO:0000313" key="9">
    <source>
        <dbReference type="EnsemblPlants" id="ORGLA09G0087500.1"/>
    </source>
</evidence>
<evidence type="ECO:0000256" key="8">
    <source>
        <dbReference type="SAM" id="Phobius"/>
    </source>
</evidence>
<reference evidence="9 10" key="2">
    <citation type="submission" date="2018-04" db="EMBL/GenBank/DDBJ databases">
        <title>OglaRS2 (Oryza glaberrima Reference Sequence Version 2).</title>
        <authorList>
            <person name="Zhang J."/>
            <person name="Kudrna D."/>
            <person name="Lee S."/>
            <person name="Talag J."/>
            <person name="Rajasekar S."/>
            <person name="Wing R.A."/>
        </authorList>
    </citation>
    <scope>NUCLEOTIDE SEQUENCE [LARGE SCALE GENOMIC DNA]</scope>
    <source>
        <strain evidence="9 10">cv. IRGC 96717</strain>
    </source>
</reference>
<organism evidence="9 10">
    <name type="scientific">Oryza glaberrima</name>
    <name type="common">African rice</name>
    <dbReference type="NCBI Taxonomy" id="4538"/>
    <lineage>
        <taxon>Eukaryota</taxon>
        <taxon>Viridiplantae</taxon>
        <taxon>Streptophyta</taxon>
        <taxon>Embryophyta</taxon>
        <taxon>Tracheophyta</taxon>
        <taxon>Spermatophyta</taxon>
        <taxon>Magnoliopsida</taxon>
        <taxon>Liliopsida</taxon>
        <taxon>Poales</taxon>
        <taxon>Poaceae</taxon>
        <taxon>BOP clade</taxon>
        <taxon>Oryzoideae</taxon>
        <taxon>Oryzeae</taxon>
        <taxon>Oryzinae</taxon>
        <taxon>Oryza</taxon>
    </lineage>
</organism>
<reference evidence="9" key="1">
    <citation type="submission" date="2015-06" db="UniProtKB">
        <authorList>
            <consortium name="EnsemblPlants"/>
        </authorList>
    </citation>
    <scope>IDENTIFICATION</scope>
</reference>
<keyword evidence="2" id="KW-0328">Glycosyltransferase</keyword>
<keyword evidence="5 8" id="KW-1133">Transmembrane helix</keyword>
<keyword evidence="6" id="KW-0333">Golgi apparatus</keyword>
<name>I1QP96_ORYGL</name>
<dbReference type="EnsemblPlants" id="ORGLA09G0087500.1">
    <property type="protein sequence ID" value="ORGLA09G0087500.1"/>
    <property type="gene ID" value="ORGLA09G0087500"/>
</dbReference>
<evidence type="ECO:0000256" key="1">
    <source>
        <dbReference type="ARBA" id="ARBA00004394"/>
    </source>
</evidence>
<dbReference type="eggNOG" id="ENOG502SHF0">
    <property type="taxonomic scope" value="Eukaryota"/>
</dbReference>
<feature type="transmembrane region" description="Helical" evidence="8">
    <location>
        <begin position="30"/>
        <end position="53"/>
    </location>
</feature>
<proteinExistence type="predicted"/>
<dbReference type="PANTHER" id="PTHR32044">
    <property type="entry name" value="GLUCOMANNAN 4-BETA-MANNOSYLTRANSFERASE 9"/>
    <property type="match status" value="1"/>
</dbReference>
<keyword evidence="3" id="KW-0808">Transferase</keyword>
<dbReference type="HOGENOM" id="CLU_2392433_0_0_1"/>
<comment type="subcellular location">
    <subcellularLocation>
        <location evidence="1">Golgi apparatus membrane</location>
    </subcellularLocation>
</comment>
<dbReference type="PANTHER" id="PTHR32044:SF43">
    <property type="entry name" value="GLUCOMANNAN 4-BETA-MANNOSYLTRANSFERASE 4-RELATED"/>
    <property type="match status" value="1"/>
</dbReference>
<protein>
    <submittedName>
        <fullName evidence="9">Uncharacterized protein</fullName>
    </submittedName>
</protein>
<evidence type="ECO:0000256" key="5">
    <source>
        <dbReference type="ARBA" id="ARBA00022989"/>
    </source>
</evidence>
<keyword evidence="7 8" id="KW-0472">Membrane</keyword>
<evidence type="ECO:0000256" key="2">
    <source>
        <dbReference type="ARBA" id="ARBA00022676"/>
    </source>
</evidence>
<accession>I1QP96</accession>
<sequence>MDLWYCQPLQKNATEIAKNKGVSVWKKLHLLYSFFFVRRVVAPILTFLFYRVVIPLSVMVPEVSIPVWGMVCIPTAITIMNAIRNPGSLHLMPF</sequence>
<dbReference type="AlphaFoldDB" id="I1QP96"/>
<evidence type="ECO:0000256" key="3">
    <source>
        <dbReference type="ARBA" id="ARBA00022679"/>
    </source>
</evidence>
<evidence type="ECO:0000256" key="7">
    <source>
        <dbReference type="ARBA" id="ARBA00023136"/>
    </source>
</evidence>
<evidence type="ECO:0000256" key="4">
    <source>
        <dbReference type="ARBA" id="ARBA00022692"/>
    </source>
</evidence>
<dbReference type="STRING" id="4538.I1QP96"/>
<dbReference type="GO" id="GO:0051753">
    <property type="term" value="F:mannan synthase activity"/>
    <property type="evidence" value="ECO:0007669"/>
    <property type="project" value="TreeGrafter"/>
</dbReference>
<keyword evidence="10" id="KW-1185">Reference proteome</keyword>
<evidence type="ECO:0000256" key="6">
    <source>
        <dbReference type="ARBA" id="ARBA00023034"/>
    </source>
</evidence>
<dbReference type="GO" id="GO:0000139">
    <property type="term" value="C:Golgi membrane"/>
    <property type="evidence" value="ECO:0007669"/>
    <property type="project" value="UniProtKB-SubCell"/>
</dbReference>
<dbReference type="Gramene" id="ORGLA09G0087500.1">
    <property type="protein sequence ID" value="ORGLA09G0087500.1"/>
    <property type="gene ID" value="ORGLA09G0087500"/>
</dbReference>
<evidence type="ECO:0000313" key="10">
    <source>
        <dbReference type="Proteomes" id="UP000007306"/>
    </source>
</evidence>
<keyword evidence="4 8" id="KW-0812">Transmembrane</keyword>
<feature type="transmembrane region" description="Helical" evidence="8">
    <location>
        <begin position="65"/>
        <end position="83"/>
    </location>
</feature>